<feature type="region of interest" description="Disordered" evidence="1">
    <location>
        <begin position="1"/>
        <end position="32"/>
    </location>
</feature>
<dbReference type="AlphaFoldDB" id="A0AAN7S4R4"/>
<dbReference type="Proteomes" id="UP001333110">
    <property type="component" value="Unassembled WGS sequence"/>
</dbReference>
<comment type="caution">
    <text evidence="2">The sequence shown here is derived from an EMBL/GenBank/DDBJ whole genome shotgun (WGS) entry which is preliminary data.</text>
</comment>
<keyword evidence="3" id="KW-1185">Reference proteome</keyword>
<evidence type="ECO:0000313" key="3">
    <source>
        <dbReference type="Proteomes" id="UP001333110"/>
    </source>
</evidence>
<accession>A0AAN7S4R4</accession>
<protein>
    <submittedName>
        <fullName evidence="2">Uncharacterized protein</fullName>
    </submittedName>
</protein>
<reference evidence="2 3" key="1">
    <citation type="journal article" date="2023" name="J. Hered.">
        <title>Chromosome-level genome of the wood stork (Mycteria americana) provides insight into avian chromosome evolution.</title>
        <authorList>
            <person name="Flamio R. Jr."/>
            <person name="Ramstad K.M."/>
        </authorList>
    </citation>
    <scope>NUCLEOTIDE SEQUENCE [LARGE SCALE GENOMIC DNA]</scope>
    <source>
        <strain evidence="2">JAX WOST 10</strain>
    </source>
</reference>
<gene>
    <name evidence="2" type="ORF">QYF61_020377</name>
</gene>
<proteinExistence type="predicted"/>
<evidence type="ECO:0000313" key="2">
    <source>
        <dbReference type="EMBL" id="KAK4831994.1"/>
    </source>
</evidence>
<sequence>MPLPLSDSVIDRMKEPSSPSGRPQSQHRSASGAACYLGEETDPHLSTTSFQAKQPQVPQPLPISLVLQTLPQLLCPSLDTLQHLSVSLGVGGPKPNTGFEINTPAQFGVVCERTEGALDPLVQIIDKDIKQNWPQHRALGNTTCDRPPTGFNSIHHHSLGPAIQPVFYPAKSTPVQAMSSQFLQENAVGNAVKGFTEV</sequence>
<feature type="compositionally biased region" description="Polar residues" evidence="1">
    <location>
        <begin position="17"/>
        <end position="29"/>
    </location>
</feature>
<name>A0AAN7S4R4_MYCAM</name>
<dbReference type="EMBL" id="JAUNZN010000001">
    <property type="protein sequence ID" value="KAK4831994.1"/>
    <property type="molecule type" value="Genomic_DNA"/>
</dbReference>
<organism evidence="2 3">
    <name type="scientific">Mycteria americana</name>
    <name type="common">Wood stork</name>
    <dbReference type="NCBI Taxonomy" id="33587"/>
    <lineage>
        <taxon>Eukaryota</taxon>
        <taxon>Metazoa</taxon>
        <taxon>Chordata</taxon>
        <taxon>Craniata</taxon>
        <taxon>Vertebrata</taxon>
        <taxon>Euteleostomi</taxon>
        <taxon>Archelosauria</taxon>
        <taxon>Archosauria</taxon>
        <taxon>Dinosauria</taxon>
        <taxon>Saurischia</taxon>
        <taxon>Theropoda</taxon>
        <taxon>Coelurosauria</taxon>
        <taxon>Aves</taxon>
        <taxon>Neognathae</taxon>
        <taxon>Neoaves</taxon>
        <taxon>Aequornithes</taxon>
        <taxon>Ciconiiformes</taxon>
        <taxon>Ciconiidae</taxon>
        <taxon>Mycteria</taxon>
    </lineage>
</organism>
<evidence type="ECO:0000256" key="1">
    <source>
        <dbReference type="SAM" id="MobiDB-lite"/>
    </source>
</evidence>